<comment type="caution">
    <text evidence="2">The sequence shown here is derived from an EMBL/GenBank/DDBJ whole genome shotgun (WGS) entry which is preliminary data.</text>
</comment>
<accession>A0ABW0C3T2</accession>
<evidence type="ECO:0000313" key="2">
    <source>
        <dbReference type="EMBL" id="MFC5194874.1"/>
    </source>
</evidence>
<protein>
    <submittedName>
        <fullName evidence="2">FUSC family protein</fullName>
    </submittedName>
</protein>
<keyword evidence="1" id="KW-0812">Transmembrane</keyword>
<evidence type="ECO:0000313" key="3">
    <source>
        <dbReference type="Proteomes" id="UP001596162"/>
    </source>
</evidence>
<dbReference type="RefSeq" id="WP_376859307.1">
    <property type="nucleotide sequence ID" value="NZ_JBHSLA010000002.1"/>
</dbReference>
<name>A0ABW0C3T2_9FLAO</name>
<keyword evidence="3" id="KW-1185">Reference proteome</keyword>
<dbReference type="Proteomes" id="UP001596162">
    <property type="component" value="Unassembled WGS sequence"/>
</dbReference>
<feature type="transmembrane region" description="Helical" evidence="1">
    <location>
        <begin position="58"/>
        <end position="76"/>
    </location>
</feature>
<reference evidence="3" key="1">
    <citation type="journal article" date="2019" name="Int. J. Syst. Evol. Microbiol.">
        <title>The Global Catalogue of Microorganisms (GCM) 10K type strain sequencing project: providing services to taxonomists for standard genome sequencing and annotation.</title>
        <authorList>
            <consortium name="The Broad Institute Genomics Platform"/>
            <consortium name="The Broad Institute Genome Sequencing Center for Infectious Disease"/>
            <person name="Wu L."/>
            <person name="Ma J."/>
        </authorList>
    </citation>
    <scope>NUCLEOTIDE SEQUENCE [LARGE SCALE GENOMIC DNA]</scope>
    <source>
        <strain evidence="3">JCM 17978</strain>
    </source>
</reference>
<feature type="transmembrane region" description="Helical" evidence="1">
    <location>
        <begin position="26"/>
        <end position="46"/>
    </location>
</feature>
<keyword evidence="1" id="KW-1133">Transmembrane helix</keyword>
<keyword evidence="1" id="KW-0472">Membrane</keyword>
<organism evidence="2 3">
    <name type="scientific">Bizionia hallyeonensis</name>
    <dbReference type="NCBI Taxonomy" id="1123757"/>
    <lineage>
        <taxon>Bacteria</taxon>
        <taxon>Pseudomonadati</taxon>
        <taxon>Bacteroidota</taxon>
        <taxon>Flavobacteriia</taxon>
        <taxon>Flavobacteriales</taxon>
        <taxon>Flavobacteriaceae</taxon>
        <taxon>Bizionia</taxon>
    </lineage>
</organism>
<evidence type="ECO:0000256" key="1">
    <source>
        <dbReference type="SAM" id="Phobius"/>
    </source>
</evidence>
<sequence>MRILIIILSLISAAFAVILSVLPVSNLAFIPAILALVLGLIGFYLSNKKNKPKHTIKLAFLLTIIALSISIYKAIFDTSEVGNTEQLELTEQQSEEEAIEVLEDLDIEDMEDMDLEDMDLEDIDLEGVEFEDVDGEDIDL</sequence>
<proteinExistence type="predicted"/>
<dbReference type="EMBL" id="JBHSLA010000002">
    <property type="protein sequence ID" value="MFC5194874.1"/>
    <property type="molecule type" value="Genomic_DNA"/>
</dbReference>
<gene>
    <name evidence="2" type="ORF">ACFPH8_05995</name>
</gene>